<name>A0ABV3YZY6_9PROT</name>
<feature type="repeat" description="TPR" evidence="3">
    <location>
        <begin position="113"/>
        <end position="146"/>
    </location>
</feature>
<protein>
    <submittedName>
        <fullName evidence="5">Tetratricopeptide repeat protein</fullName>
    </submittedName>
</protein>
<dbReference type="PROSITE" id="PS50005">
    <property type="entry name" value="TPR"/>
    <property type="match status" value="4"/>
</dbReference>
<dbReference type="PANTHER" id="PTHR45586">
    <property type="entry name" value="TPR REPEAT-CONTAINING PROTEIN PA4667"/>
    <property type="match status" value="1"/>
</dbReference>
<evidence type="ECO:0000256" key="4">
    <source>
        <dbReference type="SAM" id="SignalP"/>
    </source>
</evidence>
<keyword evidence="2 3" id="KW-0802">TPR repeat</keyword>
<feature type="chain" id="PRO_5045100384" evidence="4">
    <location>
        <begin position="40"/>
        <end position="810"/>
    </location>
</feature>
<dbReference type="SUPFAM" id="SSF48452">
    <property type="entry name" value="TPR-like"/>
    <property type="match status" value="2"/>
</dbReference>
<feature type="signal peptide" evidence="4">
    <location>
        <begin position="1"/>
        <end position="39"/>
    </location>
</feature>
<dbReference type="Gene3D" id="1.25.40.10">
    <property type="entry name" value="Tetratricopeptide repeat domain"/>
    <property type="match status" value="4"/>
</dbReference>
<dbReference type="Pfam" id="PF13432">
    <property type="entry name" value="TPR_16"/>
    <property type="match status" value="2"/>
</dbReference>
<comment type="caution">
    <text evidence="5">The sequence shown here is derived from an EMBL/GenBank/DDBJ whole genome shotgun (WGS) entry which is preliminary data.</text>
</comment>
<feature type="repeat" description="TPR" evidence="3">
    <location>
        <begin position="625"/>
        <end position="658"/>
    </location>
</feature>
<evidence type="ECO:0000256" key="1">
    <source>
        <dbReference type="ARBA" id="ARBA00022737"/>
    </source>
</evidence>
<evidence type="ECO:0000313" key="6">
    <source>
        <dbReference type="Proteomes" id="UP001560685"/>
    </source>
</evidence>
<keyword evidence="4" id="KW-0732">Signal</keyword>
<feature type="repeat" description="TPR" evidence="3">
    <location>
        <begin position="45"/>
        <end position="78"/>
    </location>
</feature>
<dbReference type="InterPro" id="IPR011990">
    <property type="entry name" value="TPR-like_helical_dom_sf"/>
</dbReference>
<dbReference type="SUPFAM" id="SSF81901">
    <property type="entry name" value="HCP-like"/>
    <property type="match status" value="1"/>
</dbReference>
<keyword evidence="6" id="KW-1185">Reference proteome</keyword>
<evidence type="ECO:0000256" key="3">
    <source>
        <dbReference type="PROSITE-ProRule" id="PRU00339"/>
    </source>
</evidence>
<reference evidence="5 6" key="1">
    <citation type="submission" date="2024-05" db="EMBL/GenBank/DDBJ databases">
        <title>Three bacterial strains, DH-69, EH-24, and ECK-19 isolated from coastal sediments.</title>
        <authorList>
            <person name="Ye Y.-Q."/>
            <person name="Du Z.-J."/>
        </authorList>
    </citation>
    <scope>NUCLEOTIDE SEQUENCE [LARGE SCALE GENOMIC DNA]</scope>
    <source>
        <strain evidence="5 6">ECK-19</strain>
    </source>
</reference>
<evidence type="ECO:0000256" key="2">
    <source>
        <dbReference type="ARBA" id="ARBA00022803"/>
    </source>
</evidence>
<feature type="repeat" description="TPR" evidence="3">
    <location>
        <begin position="387"/>
        <end position="420"/>
    </location>
</feature>
<dbReference type="Proteomes" id="UP001560685">
    <property type="component" value="Unassembled WGS sequence"/>
</dbReference>
<dbReference type="PANTHER" id="PTHR45586:SF1">
    <property type="entry name" value="LIPOPOLYSACCHARIDE ASSEMBLY PROTEIN B"/>
    <property type="match status" value="1"/>
</dbReference>
<dbReference type="RefSeq" id="WP_369311851.1">
    <property type="nucleotide sequence ID" value="NZ_JBEHZE010000001.1"/>
</dbReference>
<dbReference type="InterPro" id="IPR019734">
    <property type="entry name" value="TPR_rpt"/>
</dbReference>
<accession>A0ABV3YZY6</accession>
<organism evidence="5 6">
    <name type="scientific">Hyphococcus lacteus</name>
    <dbReference type="NCBI Taxonomy" id="3143536"/>
    <lineage>
        <taxon>Bacteria</taxon>
        <taxon>Pseudomonadati</taxon>
        <taxon>Pseudomonadota</taxon>
        <taxon>Alphaproteobacteria</taxon>
        <taxon>Parvularculales</taxon>
        <taxon>Parvularculaceae</taxon>
        <taxon>Hyphococcus</taxon>
    </lineage>
</organism>
<sequence length="810" mass="89038">MLTTGTFRRPRAAAKNSAKKQAATWLLAVSALAMASACASPEEKAERYSKEGTEFLEEGDLAKAYIQYQNALKNNEEHVPTLLGLAEIAERRQDFEAMFGFLQRTVRLDPTQIDAQIRLGKLFLISSDETSALEKADKALELDPNNTDAKSLKSGILLKIGDNAGAVALAREVLAEDPKNAEAVTVVVTDLTVKGDREAALAELNKALDLNPQVAMLQLLRIHTLKTLGRDDEAHSAYAKLIDLFPNQSAYRRVYANELIARKDLNGAQAQLEAIVDLNPESLDAKLDVVRIVKVAKGSSAAEAKLKSYIEADSGDTQLKFALADFYLGEGEREKSDAQLEELAGNKEQDIAFRAKNKIAASYLANGEQDKAKPIIDEILASDDRNTDALIKLAALQIDDEEYDQAIVNLRTALNNSPDAYDAMILMSAAFERQDNFSFAQSELAKAYDSSKRDPKITNRYARFLLRRKNVDRAEQVLEDSLSTHPTDVDNLQLLASIRLSRQDWRGAEEVATQIEAIGKSGELSSSIKSAAYVGLQDFDSVIETLSAQNESAPLKSRPLTALITAYIKEDRTEEAKDLLERIIETDEDNYDARILLARVQVAQENLDGYEATLIDATERNPARAEAFELLYRTYLADGRREEAASLIERGLRAEPDSEALRVFKADVLLNQGNREAALALYDELIEARPTDRIIANNFVSLSSDLRTDAASIARALEVSKTIAELDNPYYSDTVGWANYRAGNYATAVEYLTKAVEGAGDNAEMLYHLGAAQFANGDKESAKTTLESALSAGGSSFGYENEVRGLLDQM</sequence>
<dbReference type="EMBL" id="JBEHZE010000001">
    <property type="protein sequence ID" value="MEX6632104.1"/>
    <property type="molecule type" value="Genomic_DNA"/>
</dbReference>
<evidence type="ECO:0000313" key="5">
    <source>
        <dbReference type="EMBL" id="MEX6632104.1"/>
    </source>
</evidence>
<dbReference type="SMART" id="SM00028">
    <property type="entry name" value="TPR"/>
    <property type="match status" value="13"/>
</dbReference>
<keyword evidence="1" id="KW-0677">Repeat</keyword>
<dbReference type="Pfam" id="PF14559">
    <property type="entry name" value="TPR_19"/>
    <property type="match status" value="3"/>
</dbReference>
<dbReference type="InterPro" id="IPR051012">
    <property type="entry name" value="CellSynth/LPSAsmb/PSIAsmb"/>
</dbReference>
<proteinExistence type="predicted"/>
<gene>
    <name evidence="5" type="ORF">ABFZ84_00950</name>
</gene>